<evidence type="ECO:0000256" key="4">
    <source>
        <dbReference type="ARBA" id="ARBA00022679"/>
    </source>
</evidence>
<dbReference type="InterPro" id="IPR029044">
    <property type="entry name" value="Nucleotide-diphossugar_trans"/>
</dbReference>
<dbReference type="EMBL" id="OX365766">
    <property type="protein sequence ID" value="CAI4034249.1"/>
    <property type="molecule type" value="Genomic_DNA"/>
</dbReference>
<comment type="similarity">
    <text evidence="3">Belongs to the MNN1/MNT family.</text>
</comment>
<reference evidence="7" key="1">
    <citation type="submission" date="2022-10" db="EMBL/GenBank/DDBJ databases">
        <authorList>
            <person name="Byrne P K."/>
        </authorList>
    </citation>
    <scope>NUCLEOTIDE SEQUENCE</scope>
    <source>
        <strain evidence="7">IFO1815</strain>
    </source>
</reference>
<dbReference type="GO" id="GO:0046354">
    <property type="term" value="P:mannan biosynthetic process"/>
    <property type="evidence" value="ECO:0007669"/>
    <property type="project" value="TreeGrafter"/>
</dbReference>
<keyword evidence="4" id="KW-0808">Transferase</keyword>
<dbReference type="Pfam" id="PF11051">
    <property type="entry name" value="Mannosyl_trans3"/>
    <property type="match status" value="1"/>
</dbReference>
<dbReference type="GeneID" id="80919066"/>
<gene>
    <name evidence="7" type="primary">SMKI10G0330</name>
    <name evidence="7" type="ORF">SMKI_10G0330</name>
</gene>
<name>A0AA35IRN4_SACMI</name>
<dbReference type="FunFam" id="3.90.550.10:FF:000177">
    <property type="entry name" value="MNN5p Alpha-1,2-mannosyltransferase"/>
    <property type="match status" value="1"/>
</dbReference>
<dbReference type="AlphaFoldDB" id="A0AA35IRN4"/>
<dbReference type="PANTHER" id="PTHR31646:SF6">
    <property type="entry name" value="ALPHA-1,2-MANNOSYLTRANSFERASE MNN5"/>
    <property type="match status" value="1"/>
</dbReference>
<dbReference type="GO" id="GO:0000026">
    <property type="term" value="F:alpha-1,2-mannosyltransferase activity"/>
    <property type="evidence" value="ECO:0007669"/>
    <property type="project" value="TreeGrafter"/>
</dbReference>
<dbReference type="GO" id="GO:0005794">
    <property type="term" value="C:Golgi apparatus"/>
    <property type="evidence" value="ECO:0007669"/>
    <property type="project" value="UniProtKB-SubCell"/>
</dbReference>
<comment type="pathway">
    <text evidence="2">Protein modification; protein glycosylation.</text>
</comment>
<dbReference type="Proteomes" id="UP001161438">
    <property type="component" value="Chromosome 10"/>
</dbReference>
<accession>A0AA35IRN4</accession>
<organism evidence="7 8">
    <name type="scientific">Saccharomyces mikatae IFO 1815</name>
    <dbReference type="NCBI Taxonomy" id="226126"/>
    <lineage>
        <taxon>Eukaryota</taxon>
        <taxon>Fungi</taxon>
        <taxon>Dikarya</taxon>
        <taxon>Ascomycota</taxon>
        <taxon>Saccharomycotina</taxon>
        <taxon>Saccharomycetes</taxon>
        <taxon>Saccharomycetales</taxon>
        <taxon>Saccharomycetaceae</taxon>
        <taxon>Saccharomyces</taxon>
    </lineage>
</organism>
<dbReference type="RefSeq" id="XP_056077370.1">
    <property type="nucleotide sequence ID" value="XM_056223342.1"/>
</dbReference>
<dbReference type="SUPFAM" id="SSF53448">
    <property type="entry name" value="Nucleotide-diphospho-sugar transferases"/>
    <property type="match status" value="1"/>
</dbReference>
<sequence>MLIRLKKRKILQVFLSAVVLVLFICFVHKDTSSRWLYGSNVKLPNLTRSSHRKNFYTALIQAIVQAKPAGSPPDLNKLHNAEGCTFADNVAAHDSGRDGDLSYESLSKCYRLDSTVQENLVEMHNQFTDVLSGRLNFSIPQREALFPESEGIVTIGGGKYSVLAYTMIKNLRKTGTTLPIEVIIPPQDEGDDEFCNNWLPNFNGRCLYFSDIVPPKPLGDLKLTHFQLKVFGLLISNFKRIIFMDADNYAVKNLDLAFNATSFQDTGLILWPDYWRRVTPPAFYNIIGSSINTGKRVRFISDDISPVSRYDSFISNSEDYTSEEMQDHFLRHVPLHDLDGTMSDLTSESGQMVIDKIRHFHTLLLALYYNVYGPTWYYNIISQGTAGEGDKDTFIAAAHALNASYYQVKTKFEFDGFFYKKNDYKGIALLQHDFEQDYKQYQKAQQKVKADVEKFSKLDPDYTLDKGFLKSLMLNEDGTDLDIMFIHASFYKADPWTLYRENRFTDPDGKQLRGFRKPYRYAMDFEMFLFRDMKESFCTPPKNQVIKFKYFNDKLNTPEWDKMCQYLTNHLDYLEATHNEFMEKKN</sequence>
<keyword evidence="5" id="KW-0333">Golgi apparatus</keyword>
<evidence type="ECO:0000313" key="7">
    <source>
        <dbReference type="EMBL" id="CAI4034249.1"/>
    </source>
</evidence>
<dbReference type="Gene3D" id="3.90.550.10">
    <property type="entry name" value="Spore Coat Polysaccharide Biosynthesis Protein SpsA, Chain A"/>
    <property type="match status" value="1"/>
</dbReference>
<protein>
    <recommendedName>
        <fullName evidence="9">Mnn5p</fullName>
    </recommendedName>
</protein>
<evidence type="ECO:0000256" key="2">
    <source>
        <dbReference type="ARBA" id="ARBA00004922"/>
    </source>
</evidence>
<dbReference type="InterPro" id="IPR022751">
    <property type="entry name" value="Alpha_mannosyltransferase"/>
</dbReference>
<evidence type="ECO:0000256" key="1">
    <source>
        <dbReference type="ARBA" id="ARBA00004555"/>
    </source>
</evidence>
<evidence type="ECO:0000256" key="3">
    <source>
        <dbReference type="ARBA" id="ARBA00009105"/>
    </source>
</evidence>
<evidence type="ECO:0008006" key="9">
    <source>
        <dbReference type="Google" id="ProtNLM"/>
    </source>
</evidence>
<comment type="subcellular location">
    <subcellularLocation>
        <location evidence="1">Golgi apparatus</location>
    </subcellularLocation>
</comment>
<dbReference type="PANTHER" id="PTHR31646">
    <property type="entry name" value="ALPHA-1,2-MANNOSYLTRANSFERASE MNN2"/>
    <property type="match status" value="1"/>
</dbReference>
<evidence type="ECO:0000256" key="6">
    <source>
        <dbReference type="ARBA" id="ARBA00023180"/>
    </source>
</evidence>
<proteinExistence type="inferred from homology"/>
<keyword evidence="6" id="KW-0325">Glycoprotein</keyword>
<keyword evidence="8" id="KW-1185">Reference proteome</keyword>
<evidence type="ECO:0000313" key="8">
    <source>
        <dbReference type="Proteomes" id="UP001161438"/>
    </source>
</evidence>
<evidence type="ECO:0000256" key="5">
    <source>
        <dbReference type="ARBA" id="ARBA00023034"/>
    </source>
</evidence>